<accession>A0A4V1D3B3</accession>
<dbReference type="Proteomes" id="UP000297149">
    <property type="component" value="Chromosome"/>
</dbReference>
<evidence type="ECO:0000313" key="1">
    <source>
        <dbReference type="EMBL" id="QCD42408.1"/>
    </source>
</evidence>
<proteinExistence type="predicted"/>
<sequence>MARRRTEKKVNISTIDRKRLYTVSEAARILGVSRSYFYYCFDHDEQFPKPTLVNGMTRLNGNDIIEIIALRGRKGL</sequence>
<dbReference type="AlphaFoldDB" id="A0A4V1D3B3"/>
<dbReference type="RefSeq" id="WP_123398915.1">
    <property type="nucleotide sequence ID" value="NZ_CP039396.1"/>
</dbReference>
<evidence type="ECO:0008006" key="3">
    <source>
        <dbReference type="Google" id="ProtNLM"/>
    </source>
</evidence>
<protein>
    <recommendedName>
        <fullName evidence="3">DNA-binding protein</fullName>
    </recommendedName>
</protein>
<name>A0A4V1D3B3_9BACT</name>
<organism evidence="1 2">
    <name type="scientific">Duncaniella dubosii</name>
    <dbReference type="NCBI Taxonomy" id="2518971"/>
    <lineage>
        <taxon>Bacteria</taxon>
        <taxon>Pseudomonadati</taxon>
        <taxon>Bacteroidota</taxon>
        <taxon>Bacteroidia</taxon>
        <taxon>Bacteroidales</taxon>
        <taxon>Muribaculaceae</taxon>
        <taxon>Duncaniella</taxon>
    </lineage>
</organism>
<keyword evidence="2" id="KW-1185">Reference proteome</keyword>
<evidence type="ECO:0000313" key="2">
    <source>
        <dbReference type="Proteomes" id="UP000297149"/>
    </source>
</evidence>
<dbReference type="KEGG" id="ddb:E7747_09000"/>
<dbReference type="EMBL" id="CP039396">
    <property type="protein sequence ID" value="QCD42408.1"/>
    <property type="molecule type" value="Genomic_DNA"/>
</dbReference>
<reference evidence="2" key="1">
    <citation type="submission" date="2019-02" db="EMBL/GenBank/DDBJ databases">
        <title>Isolation and identification of novel species under the genus Muribaculum.</title>
        <authorList>
            <person name="Miyake S."/>
            <person name="Ding Y."/>
            <person name="Low A."/>
            <person name="Soh M."/>
            <person name="Seedorf H."/>
        </authorList>
    </citation>
    <scope>NUCLEOTIDE SEQUENCE [LARGE SCALE GENOMIC DNA]</scope>
    <source>
        <strain evidence="2">H5</strain>
    </source>
</reference>
<gene>
    <name evidence="1" type="ORF">E7747_09000</name>
</gene>